<dbReference type="AlphaFoldDB" id="A0A0G3EKA0"/>
<dbReference type="KEGG" id="vbl:L21SP4_02011"/>
<evidence type="ECO:0000259" key="1">
    <source>
        <dbReference type="Pfam" id="PF06283"/>
    </source>
</evidence>
<dbReference type="PATRIC" id="fig|1609981.3.peg.2092"/>
<dbReference type="SUPFAM" id="SSF48371">
    <property type="entry name" value="ARM repeat"/>
    <property type="match status" value="1"/>
</dbReference>
<dbReference type="Pfam" id="PF13646">
    <property type="entry name" value="HEAT_2"/>
    <property type="match status" value="1"/>
</dbReference>
<dbReference type="InterPro" id="IPR016024">
    <property type="entry name" value="ARM-type_fold"/>
</dbReference>
<name>A0A0G3EKA0_9BACT</name>
<reference evidence="3" key="1">
    <citation type="submission" date="2015-02" db="EMBL/GenBank/DDBJ databases">
        <title>Description and complete genome sequence of the first cultured representative of the subdivision 5 of the Verrucomicrobia phylum.</title>
        <authorList>
            <person name="Spring S."/>
            <person name="Bunk B."/>
            <person name="Sproer C."/>
            <person name="Klenk H.-P."/>
        </authorList>
    </citation>
    <scope>NUCLEOTIDE SEQUENCE [LARGE SCALE GENOMIC DNA]</scope>
    <source>
        <strain evidence="3">L21-Fru-AB</strain>
    </source>
</reference>
<reference evidence="2 3" key="2">
    <citation type="journal article" date="2016" name="ISME J.">
        <title>Characterization of the first cultured representative of Verrucomicrobia subdivision 5 indicates the proposal of a novel phylum.</title>
        <authorList>
            <person name="Spring S."/>
            <person name="Bunk B."/>
            <person name="Sproer C."/>
            <person name="Schumann P."/>
            <person name="Rohde M."/>
            <person name="Tindall B.J."/>
            <person name="Klenk H.P."/>
        </authorList>
    </citation>
    <scope>NUCLEOTIDE SEQUENCE [LARGE SCALE GENOMIC DNA]</scope>
    <source>
        <strain evidence="2 3">L21-Fru-AB</strain>
    </source>
</reference>
<dbReference type="Pfam" id="PF06283">
    <property type="entry name" value="ThuA"/>
    <property type="match status" value="1"/>
</dbReference>
<dbReference type="InterPro" id="IPR029010">
    <property type="entry name" value="ThuA-like"/>
</dbReference>
<dbReference type="InterPro" id="IPR029062">
    <property type="entry name" value="Class_I_gatase-like"/>
</dbReference>
<dbReference type="Gene3D" id="1.25.10.10">
    <property type="entry name" value="Leucine-rich Repeat Variant"/>
    <property type="match status" value="2"/>
</dbReference>
<gene>
    <name evidence="2" type="ORF">L21SP4_02011</name>
</gene>
<dbReference type="Gene3D" id="3.40.50.880">
    <property type="match status" value="1"/>
</dbReference>
<sequence length="1012" mass="109164">MKTRLIPAILFVLSFALGLAPLEASVNELLPQLASEDLDTRQQARHTLLEEAAHAARPGAEAEREAYCENICAALQQRPPVPAATELVRTLARFGRGESVSTLAALMDHSDRHLREAARQALAVNPSPEADRALREALKEGGDARRVAGLVFAIGCRAEPGTTGVLAPYLRHKDPRVFEAAAKGLARTGTMDALHALLKARKTAGETRRATLTDALFDGAGRMEAAGETRVAARVYTGLYGADEPEHVRAIALLGALRTRPAAMGGEARKALASGPDALRMAVIEAAAQTGDAELISRVGNALDRLAPTLQIQALTALRDEGTAEEAGAVAKLLSTDDEKLRNAAAVTLCAIGGAGHLDRLLALPDGAELNEALMRMDAPGVDAALKRKLEDGTPDERARAITVLAGRRQLDVPALLDYAADGDDAIARAAADALKQAATSKDVSRIAGFMVGTDHASAAQDALRALIAVIDAAHDKNRFAEMLTPLLSDASTPRRKALLFQALMRTGTDAALKPVAEAARSAEAEVREPALKVLHAWPRPNALPVLSEIVTAPYSELRDQVPAVRAMTRLMGRCETGAEKRMAVDAAMKALEAVEREQEKQMLQAALKKLEIPEATLAVEEIEGKRRGRWLDWELSGPYEAGGDEFDTAFAPEKEAGNTQWRPVTDRDMDRANPYMINFMNSMPGHNRAVYLRTVIERDEAGAATLSLGSDDGVKVWLNGELVHEVDVSRACRFGQDEVPLALKKGANELRVKVVQIGGRWSFIARLIGGGDPGPVVETAFAPDGARVKVLLVSGQNNHQWEASLPVLLDILKSGGIFAVDVTLRPQDLEPGDFEPYDVLISHWNGWGPRAKVTDWPGPTQRAYLDFVREGGGHVVVHAGSSSFYDDPEFQKLYGATWKRGQTGHGPVHEFEVRIANPDHPVTRGMEGFTTKDELWHRPGVQPGVTVLTEAYSSKDQRGTGEWEPSAMVNDFGAGRNFVLLLGHNAHPMRNEGFGRLLRRGTEWAATGEVR</sequence>
<dbReference type="STRING" id="1307763.L21SP4_02011"/>
<dbReference type="SUPFAM" id="SSF52317">
    <property type="entry name" value="Class I glutamine amidotransferase-like"/>
    <property type="match status" value="1"/>
</dbReference>
<evidence type="ECO:0000313" key="2">
    <source>
        <dbReference type="EMBL" id="AKJ65245.1"/>
    </source>
</evidence>
<dbReference type="OrthoDB" id="9785923at2"/>
<organism evidence="2 3">
    <name type="scientific">Kiritimatiella glycovorans</name>
    <dbReference type="NCBI Taxonomy" id="1307763"/>
    <lineage>
        <taxon>Bacteria</taxon>
        <taxon>Pseudomonadati</taxon>
        <taxon>Kiritimatiellota</taxon>
        <taxon>Kiritimatiellia</taxon>
        <taxon>Kiritimatiellales</taxon>
        <taxon>Kiritimatiellaceae</taxon>
        <taxon>Kiritimatiella</taxon>
    </lineage>
</organism>
<evidence type="ECO:0000313" key="3">
    <source>
        <dbReference type="Proteomes" id="UP000035268"/>
    </source>
</evidence>
<accession>A0A0G3EKA0</accession>
<dbReference type="RefSeq" id="WP_052882497.1">
    <property type="nucleotide sequence ID" value="NZ_CP010904.1"/>
</dbReference>
<dbReference type="PANTHER" id="PTHR40469">
    <property type="entry name" value="SECRETED GLYCOSYL HYDROLASE"/>
    <property type="match status" value="1"/>
</dbReference>
<protein>
    <recommendedName>
        <fullName evidence="1">ThuA-like domain-containing protein</fullName>
    </recommendedName>
</protein>
<feature type="domain" description="ThuA-like" evidence="1">
    <location>
        <begin position="790"/>
        <end position="1006"/>
    </location>
</feature>
<dbReference type="Proteomes" id="UP000035268">
    <property type="component" value="Chromosome"/>
</dbReference>
<keyword evidence="3" id="KW-1185">Reference proteome</keyword>
<dbReference type="InterPro" id="IPR011989">
    <property type="entry name" value="ARM-like"/>
</dbReference>
<dbReference type="PANTHER" id="PTHR40469:SF2">
    <property type="entry name" value="GALACTOSE-BINDING DOMAIN-LIKE SUPERFAMILY PROTEIN"/>
    <property type="match status" value="1"/>
</dbReference>
<dbReference type="EMBL" id="CP010904">
    <property type="protein sequence ID" value="AKJ65245.1"/>
    <property type="molecule type" value="Genomic_DNA"/>
</dbReference>
<proteinExistence type="predicted"/>